<dbReference type="Gene3D" id="2.40.50.100">
    <property type="match status" value="1"/>
</dbReference>
<evidence type="ECO:0000313" key="13">
    <source>
        <dbReference type="Proteomes" id="UP000561459"/>
    </source>
</evidence>
<dbReference type="SUPFAM" id="SSF47005">
    <property type="entry name" value="Peripheral subunit-binding domain of 2-oxo acid dehydrogenase complex"/>
    <property type="match status" value="1"/>
</dbReference>
<feature type="compositionally biased region" description="Basic and acidic residues" evidence="9">
    <location>
        <begin position="126"/>
        <end position="162"/>
    </location>
</feature>
<dbReference type="Pfam" id="PF00198">
    <property type="entry name" value="2-oxoacid_dh"/>
    <property type="match status" value="1"/>
</dbReference>
<dbReference type="PROSITE" id="PS50968">
    <property type="entry name" value="BIOTINYL_LIPOYL"/>
    <property type="match status" value="1"/>
</dbReference>
<dbReference type="Pfam" id="PF00364">
    <property type="entry name" value="Biotin_lipoyl"/>
    <property type="match status" value="1"/>
</dbReference>
<evidence type="ECO:0000259" key="10">
    <source>
        <dbReference type="PROSITE" id="PS50968"/>
    </source>
</evidence>
<dbReference type="SUPFAM" id="SSF51230">
    <property type="entry name" value="Single hybrid motif"/>
    <property type="match status" value="1"/>
</dbReference>
<dbReference type="GO" id="GO:0004742">
    <property type="term" value="F:dihydrolipoyllysine-residue acetyltransferase activity"/>
    <property type="evidence" value="ECO:0007669"/>
    <property type="project" value="UniProtKB-UniRule"/>
</dbReference>
<dbReference type="GO" id="GO:0045254">
    <property type="term" value="C:pyruvate dehydrogenase complex"/>
    <property type="evidence" value="ECO:0007669"/>
    <property type="project" value="UniProtKB-UniRule"/>
</dbReference>
<dbReference type="InterPro" id="IPR000089">
    <property type="entry name" value="Biotin_lipoyl"/>
</dbReference>
<feature type="domain" description="Lipoyl-binding" evidence="10">
    <location>
        <begin position="33"/>
        <end position="109"/>
    </location>
</feature>
<accession>A0A7W6FZ87</accession>
<dbReference type="PANTHER" id="PTHR23151:SF90">
    <property type="entry name" value="DIHYDROLIPOYLLYSINE-RESIDUE ACETYLTRANSFERASE COMPONENT OF PYRUVATE DEHYDROGENASE COMPLEX, MITOCHONDRIAL-RELATED"/>
    <property type="match status" value="1"/>
</dbReference>
<dbReference type="InterPro" id="IPR036625">
    <property type="entry name" value="E3-bd_dom_sf"/>
</dbReference>
<evidence type="ECO:0000259" key="11">
    <source>
        <dbReference type="PROSITE" id="PS51826"/>
    </source>
</evidence>
<comment type="caution">
    <text evidence="12">The sequence shown here is derived from an EMBL/GenBank/DDBJ whole genome shotgun (WGS) entry which is preliminary data.</text>
</comment>
<gene>
    <name evidence="12" type="ORF">GGR39_002739</name>
</gene>
<dbReference type="InterPro" id="IPR011053">
    <property type="entry name" value="Single_hybrid_motif"/>
</dbReference>
<comment type="function">
    <text evidence="6">The pyruvate dehydrogenase complex catalyzes the overall conversion of pyruvate to acetyl-CoA and CO(2). It contains multiple copies of three enzymatic components: pyruvate dehydrogenase (E1), dihydrolipoamide acetyltransferase (E2) and lipoamide dehydrogenase (E3).</text>
</comment>
<evidence type="ECO:0000256" key="9">
    <source>
        <dbReference type="SAM" id="MobiDB-lite"/>
    </source>
</evidence>
<evidence type="ECO:0000256" key="5">
    <source>
        <dbReference type="ARBA" id="ARBA00023315"/>
    </source>
</evidence>
<dbReference type="Gene3D" id="4.10.320.10">
    <property type="entry name" value="E3-binding domain"/>
    <property type="match status" value="1"/>
</dbReference>
<evidence type="ECO:0000313" key="12">
    <source>
        <dbReference type="EMBL" id="MBB3941071.1"/>
    </source>
</evidence>
<keyword evidence="3 8" id="KW-0808">Transferase</keyword>
<feature type="compositionally biased region" description="Acidic residues" evidence="9">
    <location>
        <begin position="111"/>
        <end position="124"/>
    </location>
</feature>
<comment type="catalytic activity">
    <reaction evidence="7 8">
        <text>N(6)-[(R)-dihydrolipoyl]-L-lysyl-[protein] + acetyl-CoA = N(6)-[(R)-S(8)-acetyldihydrolipoyl]-L-lysyl-[protein] + CoA</text>
        <dbReference type="Rhea" id="RHEA:17017"/>
        <dbReference type="Rhea" id="RHEA-COMP:10475"/>
        <dbReference type="Rhea" id="RHEA-COMP:10478"/>
        <dbReference type="ChEBI" id="CHEBI:57287"/>
        <dbReference type="ChEBI" id="CHEBI:57288"/>
        <dbReference type="ChEBI" id="CHEBI:83100"/>
        <dbReference type="ChEBI" id="CHEBI:83111"/>
        <dbReference type="EC" id="2.3.1.12"/>
    </reaction>
</comment>
<feature type="region of interest" description="Disordered" evidence="9">
    <location>
        <begin position="224"/>
        <end position="261"/>
    </location>
</feature>
<comment type="cofactor">
    <cofactor evidence="8">
        <name>(R)-lipoate</name>
        <dbReference type="ChEBI" id="CHEBI:83088"/>
    </cofactor>
    <text evidence="8">Binds 1 lipoyl cofactor covalently.</text>
</comment>
<feature type="compositionally biased region" description="Low complexity" evidence="9">
    <location>
        <begin position="225"/>
        <end position="251"/>
    </location>
</feature>
<feature type="domain" description="Peripheral subunit-binding (PSBD)" evidence="11">
    <location>
        <begin position="185"/>
        <end position="222"/>
    </location>
</feature>
<dbReference type="Pfam" id="PF02817">
    <property type="entry name" value="E3_binding"/>
    <property type="match status" value="1"/>
</dbReference>
<evidence type="ECO:0000256" key="3">
    <source>
        <dbReference type="ARBA" id="ARBA00022679"/>
    </source>
</evidence>
<dbReference type="EC" id="2.3.1.12" evidence="8"/>
<keyword evidence="4 8" id="KW-0450">Lipoyl</keyword>
<name>A0A7W6FZ87_9SPHN</name>
<keyword evidence="5 8" id="KW-0012">Acyltransferase</keyword>
<dbReference type="InterPro" id="IPR001078">
    <property type="entry name" value="2-oxoacid_DH_actylTfrase"/>
</dbReference>
<reference evidence="12 13" key="1">
    <citation type="submission" date="2020-08" db="EMBL/GenBank/DDBJ databases">
        <title>Genomic Encyclopedia of Type Strains, Phase IV (KMG-IV): sequencing the most valuable type-strain genomes for metagenomic binning, comparative biology and taxonomic classification.</title>
        <authorList>
            <person name="Goeker M."/>
        </authorList>
    </citation>
    <scope>NUCLEOTIDE SEQUENCE [LARGE SCALE GENOMIC DNA]</scope>
    <source>
        <strain evidence="12 13">DSM 27568</strain>
    </source>
</reference>
<dbReference type="PROSITE" id="PS51826">
    <property type="entry name" value="PSBD"/>
    <property type="match status" value="1"/>
</dbReference>
<dbReference type="InterPro" id="IPR003016">
    <property type="entry name" value="2-oxoA_DH_lipoyl-BS"/>
</dbReference>
<dbReference type="CDD" id="cd06849">
    <property type="entry name" value="lipoyl_domain"/>
    <property type="match status" value="1"/>
</dbReference>
<dbReference type="SUPFAM" id="SSF52777">
    <property type="entry name" value="CoA-dependent acyltransferases"/>
    <property type="match status" value="1"/>
</dbReference>
<dbReference type="AlphaFoldDB" id="A0A7W6FZ87"/>
<feature type="region of interest" description="Disordered" evidence="9">
    <location>
        <begin position="111"/>
        <end position="182"/>
    </location>
</feature>
<dbReference type="Proteomes" id="UP000561459">
    <property type="component" value="Unassembled WGS sequence"/>
</dbReference>
<sequence>MSTQQWRLAPRGQFVQGRINLTHCPEEAFATMPIEIKMPALSPTMEEGKLAKWLVKEGDTVASGDIMAEIETDKATMEFEAVDEGTIGKIMVPEGSDGVKVGTVIASLLAEGEEPGEEPAEAPEDAAPKEKPAAKDDDAAEQPAKEAPAKAEEPPKEEHPAKSAEQPKSAAPAPAPSTNEGGRVAISPLAKRLAAEKGVDVAAVTGSGPHGRIVKADIDAAQPGTAKPAAQADAKAAPATAASTKADAPAQVEMADETRSVLDPRIPHTVEKLSGMRKTIARRLTQSMQQAPHIYLTVDVRLDKLMAMRAELNAALEKQGVKVSVNDMLIKALGKALIDVPECNVTFAGNEMIKYERADVSVAVSIPGGLITPIVQDANGRSFSQIAKAMKDLGKRAQEGKLKSDEYQGGTASISNMGMMGIKQFTAVINPPQSTILAVGAGEKRPWVMPDGQLGVATVMTATGSFDHRAIDGADGARLMTAFREYVENPLGMVA</sequence>
<dbReference type="PROSITE" id="PS00189">
    <property type="entry name" value="LIPOYL"/>
    <property type="match status" value="1"/>
</dbReference>
<comment type="similarity">
    <text evidence="1 8">Belongs to the 2-oxoacid dehydrogenase family.</text>
</comment>
<keyword evidence="12" id="KW-0670">Pyruvate</keyword>
<dbReference type="NCBIfam" id="TIGR01349">
    <property type="entry name" value="PDHac_trf_mito"/>
    <property type="match status" value="1"/>
</dbReference>
<dbReference type="FunFam" id="2.40.50.100:FF:000010">
    <property type="entry name" value="Acetyltransferase component of pyruvate dehydrogenase complex"/>
    <property type="match status" value="1"/>
</dbReference>
<keyword evidence="13" id="KW-1185">Reference proteome</keyword>
<evidence type="ECO:0000256" key="8">
    <source>
        <dbReference type="RuleBase" id="RU361137"/>
    </source>
</evidence>
<dbReference type="InterPro" id="IPR045257">
    <property type="entry name" value="E2/Pdx1"/>
</dbReference>
<organism evidence="12 13">
    <name type="scientific">Novosphingobium fluoreni</name>
    <dbReference type="NCBI Taxonomy" id="1391222"/>
    <lineage>
        <taxon>Bacteria</taxon>
        <taxon>Pseudomonadati</taxon>
        <taxon>Pseudomonadota</taxon>
        <taxon>Alphaproteobacteria</taxon>
        <taxon>Sphingomonadales</taxon>
        <taxon>Sphingomonadaceae</taxon>
        <taxon>Novosphingobium</taxon>
    </lineage>
</organism>
<evidence type="ECO:0000256" key="7">
    <source>
        <dbReference type="ARBA" id="ARBA00048370"/>
    </source>
</evidence>
<proteinExistence type="inferred from homology"/>
<dbReference type="PANTHER" id="PTHR23151">
    <property type="entry name" value="DIHYDROLIPOAMIDE ACETYL/SUCCINYL-TRANSFERASE-RELATED"/>
    <property type="match status" value="1"/>
</dbReference>
<evidence type="ECO:0000256" key="6">
    <source>
        <dbReference type="ARBA" id="ARBA00025211"/>
    </source>
</evidence>
<dbReference type="InterPro" id="IPR004167">
    <property type="entry name" value="PSBD"/>
</dbReference>
<evidence type="ECO:0000256" key="4">
    <source>
        <dbReference type="ARBA" id="ARBA00022823"/>
    </source>
</evidence>
<comment type="subunit">
    <text evidence="2">Forms a 24-polypeptide structural core with octahedral symmetry.</text>
</comment>
<evidence type="ECO:0000256" key="2">
    <source>
        <dbReference type="ARBA" id="ARBA00011484"/>
    </source>
</evidence>
<evidence type="ECO:0000256" key="1">
    <source>
        <dbReference type="ARBA" id="ARBA00007317"/>
    </source>
</evidence>
<dbReference type="GO" id="GO:0006086">
    <property type="term" value="P:pyruvate decarboxylation to acetyl-CoA"/>
    <property type="evidence" value="ECO:0007669"/>
    <property type="project" value="InterPro"/>
</dbReference>
<dbReference type="InterPro" id="IPR023213">
    <property type="entry name" value="CAT-like_dom_sf"/>
</dbReference>
<feature type="compositionally biased region" description="Low complexity" evidence="9">
    <location>
        <begin position="163"/>
        <end position="172"/>
    </location>
</feature>
<dbReference type="InterPro" id="IPR006257">
    <property type="entry name" value="LAT1"/>
</dbReference>
<dbReference type="Gene3D" id="3.30.559.10">
    <property type="entry name" value="Chloramphenicol acetyltransferase-like domain"/>
    <property type="match status" value="1"/>
</dbReference>
<protein>
    <recommendedName>
        <fullName evidence="8">Acetyltransferase component of pyruvate dehydrogenase complex</fullName>
        <ecNumber evidence="8">2.3.1.12</ecNumber>
    </recommendedName>
</protein>
<dbReference type="EMBL" id="JACIDY010000007">
    <property type="protein sequence ID" value="MBB3941071.1"/>
    <property type="molecule type" value="Genomic_DNA"/>
</dbReference>